<evidence type="ECO:0000256" key="3">
    <source>
        <dbReference type="ARBA" id="ARBA00013738"/>
    </source>
</evidence>
<keyword evidence="5" id="KW-0282">Flagellum</keyword>
<dbReference type="PANTHER" id="PTHR14871">
    <property type="entry name" value="DYNEIN REGULATORY COMPLEX PROTEIN 9"/>
    <property type="match status" value="1"/>
</dbReference>
<dbReference type="CDD" id="cd23766">
    <property type="entry name" value="IQCG"/>
    <property type="match status" value="1"/>
</dbReference>
<evidence type="ECO:0000256" key="6">
    <source>
        <dbReference type="ARBA" id="ARBA00023069"/>
    </source>
</evidence>
<dbReference type="PROSITE" id="PS50096">
    <property type="entry name" value="IQ"/>
    <property type="match status" value="1"/>
</dbReference>
<comment type="similarity">
    <text evidence="2">Belongs to the DRC9 family.</text>
</comment>
<dbReference type="SMART" id="SM00015">
    <property type="entry name" value="IQ"/>
    <property type="match status" value="1"/>
</dbReference>
<dbReference type="GO" id="GO:0005737">
    <property type="term" value="C:cytoplasm"/>
    <property type="evidence" value="ECO:0007669"/>
    <property type="project" value="TreeGrafter"/>
</dbReference>
<evidence type="ECO:0000256" key="5">
    <source>
        <dbReference type="ARBA" id="ARBA00022846"/>
    </source>
</evidence>
<dbReference type="EMBL" id="JAACXV010000004">
    <property type="protein sequence ID" value="KAF7287569.1"/>
    <property type="molecule type" value="Genomic_DNA"/>
</dbReference>
<evidence type="ECO:0000256" key="7">
    <source>
        <dbReference type="ARBA" id="ARBA00023212"/>
    </source>
</evidence>
<evidence type="ECO:0000256" key="9">
    <source>
        <dbReference type="ARBA" id="ARBA00032183"/>
    </source>
</evidence>
<evidence type="ECO:0000256" key="10">
    <source>
        <dbReference type="SAM" id="Coils"/>
    </source>
</evidence>
<evidence type="ECO:0000256" key="4">
    <source>
        <dbReference type="ARBA" id="ARBA00022490"/>
    </source>
</evidence>
<evidence type="ECO:0000256" key="8">
    <source>
        <dbReference type="ARBA" id="ARBA00023273"/>
    </source>
</evidence>
<comment type="subcellular location">
    <subcellularLocation>
        <location evidence="1">Cytoplasm</location>
        <location evidence="1">Cytoskeleton</location>
        <location evidence="1">Flagellum axoneme</location>
    </subcellularLocation>
</comment>
<dbReference type="InterPro" id="IPR042618">
    <property type="entry name" value="IQCG"/>
</dbReference>
<evidence type="ECO:0000256" key="1">
    <source>
        <dbReference type="ARBA" id="ARBA00004611"/>
    </source>
</evidence>
<feature type="coiled-coil region" evidence="10">
    <location>
        <begin position="243"/>
        <end position="306"/>
    </location>
</feature>
<protein>
    <recommendedName>
        <fullName evidence="3">Dynein regulatory complex protein 9</fullName>
    </recommendedName>
    <alternativeName>
        <fullName evidence="9">IQ domain-containing protein G</fullName>
    </alternativeName>
</protein>
<dbReference type="GO" id="GO:0044782">
    <property type="term" value="P:cilium organization"/>
    <property type="evidence" value="ECO:0007669"/>
    <property type="project" value="TreeGrafter"/>
</dbReference>
<keyword evidence="8" id="KW-0966">Cell projection</keyword>
<dbReference type="AlphaFoldDB" id="A0A834IW40"/>
<dbReference type="PANTHER" id="PTHR14871:SF1">
    <property type="entry name" value="DYNEIN REGULATORY COMPLEX PROTEIN 9"/>
    <property type="match status" value="1"/>
</dbReference>
<name>A0A834IW40_RHYFE</name>
<gene>
    <name evidence="11" type="ORF">GWI33_005932</name>
</gene>
<dbReference type="GO" id="GO:0031514">
    <property type="term" value="C:motile cilium"/>
    <property type="evidence" value="ECO:0007669"/>
    <property type="project" value="TreeGrafter"/>
</dbReference>
<keyword evidence="7" id="KW-0206">Cytoskeleton</keyword>
<dbReference type="Pfam" id="PF00612">
    <property type="entry name" value="IQ"/>
    <property type="match status" value="1"/>
</dbReference>
<proteinExistence type="inferred from homology"/>
<dbReference type="InterPro" id="IPR000048">
    <property type="entry name" value="IQ_motif_EF-hand-BS"/>
</dbReference>
<accession>A0A834IW40</accession>
<keyword evidence="12" id="KW-1185">Reference proteome</keyword>
<organism evidence="11 12">
    <name type="scientific">Rhynchophorus ferrugineus</name>
    <name type="common">Red palm weevil</name>
    <name type="synonym">Curculio ferrugineus</name>
    <dbReference type="NCBI Taxonomy" id="354439"/>
    <lineage>
        <taxon>Eukaryota</taxon>
        <taxon>Metazoa</taxon>
        <taxon>Ecdysozoa</taxon>
        <taxon>Arthropoda</taxon>
        <taxon>Hexapoda</taxon>
        <taxon>Insecta</taxon>
        <taxon>Pterygota</taxon>
        <taxon>Neoptera</taxon>
        <taxon>Endopterygota</taxon>
        <taxon>Coleoptera</taxon>
        <taxon>Polyphaga</taxon>
        <taxon>Cucujiformia</taxon>
        <taxon>Curculionidae</taxon>
        <taxon>Dryophthorinae</taxon>
        <taxon>Rhynchophorus</taxon>
    </lineage>
</organism>
<sequence length="337" mass="40312">MNPEISKKLSKELILCVLGENLDKLSILKNIYGWSENEQTVVQYKTIVERYSDLAEDSGVLTESKEKIDLLDFQKDCSFIEATLQKAFDEIRSSGTYNQLTKLTQIFKTTQNDEKSFLEDTKTKEKEFIMLQEQYLMEQKQFITKIGDTMKKIGILKDELEDFKEESKIKGNYIEQWNKARTEIHDYEIQSEESNIMVNINKKKQDFLKEQRVHQEIRNIFNEFELDMQQEIKGWKIKYDHDLQKINEKIKCLKVKKDQQQNCIISLNKQYTNRQKSIDDYKAYKVKKEIENMEKEKRNKAATKIQAWWRGVMVRKGFGKYKKKRDKKNKKKTDKKK</sequence>
<evidence type="ECO:0000256" key="2">
    <source>
        <dbReference type="ARBA" id="ARBA00008222"/>
    </source>
</evidence>
<keyword evidence="10" id="KW-0175">Coiled coil</keyword>
<keyword evidence="6" id="KW-0969">Cilium</keyword>
<comment type="caution">
    <text evidence="11">The sequence shown here is derived from an EMBL/GenBank/DDBJ whole genome shotgun (WGS) entry which is preliminary data.</text>
</comment>
<reference evidence="11" key="1">
    <citation type="submission" date="2020-08" db="EMBL/GenBank/DDBJ databases">
        <title>Genome sequencing and assembly of the red palm weevil Rhynchophorus ferrugineus.</title>
        <authorList>
            <person name="Dias G.B."/>
            <person name="Bergman C.M."/>
            <person name="Manee M."/>
        </authorList>
    </citation>
    <scope>NUCLEOTIDE SEQUENCE</scope>
    <source>
        <strain evidence="11">AA-2017</strain>
        <tissue evidence="11">Whole larva</tissue>
    </source>
</reference>
<evidence type="ECO:0000313" key="11">
    <source>
        <dbReference type="EMBL" id="KAF7287569.1"/>
    </source>
</evidence>
<dbReference type="OrthoDB" id="10254713at2759"/>
<keyword evidence="4" id="KW-0963">Cytoplasm</keyword>
<dbReference type="Gene3D" id="1.20.5.190">
    <property type="match status" value="1"/>
</dbReference>
<evidence type="ECO:0000313" key="12">
    <source>
        <dbReference type="Proteomes" id="UP000625711"/>
    </source>
</evidence>
<dbReference type="Proteomes" id="UP000625711">
    <property type="component" value="Unassembled WGS sequence"/>
</dbReference>